<dbReference type="EMBL" id="KL596865">
    <property type="protein sequence ID" value="KER23086.1"/>
    <property type="molecule type" value="Genomic_DNA"/>
</dbReference>
<evidence type="ECO:0000256" key="1">
    <source>
        <dbReference type="SAM" id="SignalP"/>
    </source>
</evidence>
<reference evidence="2 3" key="1">
    <citation type="submission" date="2013-11" db="EMBL/GenBank/DDBJ databases">
        <title>Opisthorchis viverrini - life in the bile duct.</title>
        <authorList>
            <person name="Young N.D."/>
            <person name="Nagarajan N."/>
            <person name="Lin S.J."/>
            <person name="Korhonen P.K."/>
            <person name="Jex A.R."/>
            <person name="Hall R.S."/>
            <person name="Safavi-Hemami H."/>
            <person name="Kaewkong W."/>
            <person name="Bertrand D."/>
            <person name="Gao S."/>
            <person name="Seet Q."/>
            <person name="Wongkham S."/>
            <person name="Teh B.T."/>
            <person name="Wongkham C."/>
            <person name="Intapan P.M."/>
            <person name="Maleewong W."/>
            <person name="Yang X."/>
            <person name="Hu M."/>
            <person name="Wang Z."/>
            <person name="Hofmann A."/>
            <person name="Sternberg P.W."/>
            <person name="Tan P."/>
            <person name="Wang J."/>
            <person name="Gasser R.B."/>
        </authorList>
    </citation>
    <scope>NUCLEOTIDE SEQUENCE [LARGE SCALE GENOMIC DNA]</scope>
</reference>
<protein>
    <submittedName>
        <fullName evidence="2">Uncharacterized protein</fullName>
    </submittedName>
</protein>
<keyword evidence="1" id="KW-0732">Signal</keyword>
<dbReference type="OrthoDB" id="247013at2759"/>
<dbReference type="Proteomes" id="UP000054324">
    <property type="component" value="Unassembled WGS sequence"/>
</dbReference>
<organism evidence="2 3">
    <name type="scientific">Opisthorchis viverrini</name>
    <name type="common">Southeast Asian liver fluke</name>
    <dbReference type="NCBI Taxonomy" id="6198"/>
    <lineage>
        <taxon>Eukaryota</taxon>
        <taxon>Metazoa</taxon>
        <taxon>Spiralia</taxon>
        <taxon>Lophotrochozoa</taxon>
        <taxon>Platyhelminthes</taxon>
        <taxon>Trematoda</taxon>
        <taxon>Digenea</taxon>
        <taxon>Opisthorchiida</taxon>
        <taxon>Opisthorchiata</taxon>
        <taxon>Opisthorchiidae</taxon>
        <taxon>Opisthorchis</taxon>
    </lineage>
</organism>
<evidence type="ECO:0000313" key="2">
    <source>
        <dbReference type="EMBL" id="KER23086.1"/>
    </source>
</evidence>
<dbReference type="KEGG" id="ovi:T265_08940"/>
<name>A0A074Z7C2_OPIVI</name>
<accession>A0A074Z7C2</accession>
<sequence>MMLPVLFKLIWFSVSKTEKNDSDTDDTLRGKLRKRSKNNRELLPFGEEIHRSRFKTETGENADIFVHGENEEQTPFLKDLPQLIHSIALLQPHPHPRHETIFCLDHLALDRSGKVHRTNAENPRVHVLLCCFLPHHQNPKRTPSIHLLLTSRHRFLSTRPSPSVSAYLTTLYHHVDPLISEVLPSSEIHCCHGKNRSAVAPFRCLTAMPPEGSTRDRILPGCPSLDKGSREAEVGGCHGKNRSAVAPFRCLTAMPPEGSTRDRILPGCPSLDKGSREAEVGFEPRNFRQIGIEESGFEERQMSEPLDANWFVQQLPCLVLWKTDKNVLFRVREKKEFVTAIAPLRSIGIGRFR</sequence>
<feature type="chain" id="PRO_5001703837" evidence="1">
    <location>
        <begin position="18"/>
        <end position="353"/>
    </location>
</feature>
<dbReference type="GeneID" id="20323119"/>
<dbReference type="RefSeq" id="XP_009173147.1">
    <property type="nucleotide sequence ID" value="XM_009174883.1"/>
</dbReference>
<evidence type="ECO:0000313" key="3">
    <source>
        <dbReference type="Proteomes" id="UP000054324"/>
    </source>
</evidence>
<keyword evidence="3" id="KW-1185">Reference proteome</keyword>
<proteinExistence type="predicted"/>
<dbReference type="CTD" id="20323119"/>
<feature type="signal peptide" evidence="1">
    <location>
        <begin position="1"/>
        <end position="17"/>
    </location>
</feature>
<gene>
    <name evidence="2" type="ORF">T265_08940</name>
</gene>
<dbReference type="AlphaFoldDB" id="A0A074Z7C2"/>